<protein>
    <recommendedName>
        <fullName evidence="2">EF-hand domain-containing protein</fullName>
    </recommendedName>
</protein>
<dbReference type="Proteomes" id="UP001208570">
    <property type="component" value="Unassembled WGS sequence"/>
</dbReference>
<comment type="caution">
    <text evidence="3">The sequence shown here is derived from an EMBL/GenBank/DDBJ whole genome shotgun (WGS) entry which is preliminary data.</text>
</comment>
<evidence type="ECO:0000259" key="2">
    <source>
        <dbReference type="PROSITE" id="PS50222"/>
    </source>
</evidence>
<evidence type="ECO:0000313" key="4">
    <source>
        <dbReference type="Proteomes" id="UP001208570"/>
    </source>
</evidence>
<dbReference type="SUPFAM" id="SSF47473">
    <property type="entry name" value="EF-hand"/>
    <property type="match status" value="1"/>
</dbReference>
<dbReference type="GO" id="GO:0005509">
    <property type="term" value="F:calcium ion binding"/>
    <property type="evidence" value="ECO:0007669"/>
    <property type="project" value="InterPro"/>
</dbReference>
<dbReference type="InterPro" id="IPR011992">
    <property type="entry name" value="EF-hand-dom_pair"/>
</dbReference>
<dbReference type="Gene3D" id="1.10.238.10">
    <property type="entry name" value="EF-hand"/>
    <property type="match status" value="1"/>
</dbReference>
<dbReference type="EMBL" id="JAODUP010000405">
    <property type="protein sequence ID" value="KAK2150437.1"/>
    <property type="molecule type" value="Genomic_DNA"/>
</dbReference>
<dbReference type="InterPro" id="IPR002048">
    <property type="entry name" value="EF_hand_dom"/>
</dbReference>
<keyword evidence="1" id="KW-0106">Calcium</keyword>
<dbReference type="Pfam" id="PF13202">
    <property type="entry name" value="EF-hand_5"/>
    <property type="match status" value="1"/>
</dbReference>
<gene>
    <name evidence="3" type="ORF">LSH36_405g02062</name>
</gene>
<dbReference type="PROSITE" id="PS50222">
    <property type="entry name" value="EF_HAND_2"/>
    <property type="match status" value="1"/>
</dbReference>
<accession>A0AAD9JCU1</accession>
<dbReference type="InterPro" id="IPR018247">
    <property type="entry name" value="EF_Hand_1_Ca_BS"/>
</dbReference>
<dbReference type="AlphaFoldDB" id="A0AAD9JCU1"/>
<feature type="domain" description="EF-hand" evidence="2">
    <location>
        <begin position="6"/>
        <end position="41"/>
    </location>
</feature>
<sequence length="85" mass="9997">MALSEEENHKFRAVFDQFDANGDGVLSYDELRSALLNVGYEMREQDFQSGKNEEIIPCNGHRWFWIHHIKRSKDAGKGIRRRDTE</sequence>
<dbReference type="PROSITE" id="PS00018">
    <property type="entry name" value="EF_HAND_1"/>
    <property type="match status" value="1"/>
</dbReference>
<organism evidence="3 4">
    <name type="scientific">Paralvinella palmiformis</name>
    <dbReference type="NCBI Taxonomy" id="53620"/>
    <lineage>
        <taxon>Eukaryota</taxon>
        <taxon>Metazoa</taxon>
        <taxon>Spiralia</taxon>
        <taxon>Lophotrochozoa</taxon>
        <taxon>Annelida</taxon>
        <taxon>Polychaeta</taxon>
        <taxon>Sedentaria</taxon>
        <taxon>Canalipalpata</taxon>
        <taxon>Terebellida</taxon>
        <taxon>Terebelliformia</taxon>
        <taxon>Alvinellidae</taxon>
        <taxon>Paralvinella</taxon>
    </lineage>
</organism>
<proteinExistence type="predicted"/>
<evidence type="ECO:0000256" key="1">
    <source>
        <dbReference type="ARBA" id="ARBA00022837"/>
    </source>
</evidence>
<reference evidence="3" key="1">
    <citation type="journal article" date="2023" name="Mol. Biol. Evol.">
        <title>Third-Generation Sequencing Reveals the Adaptive Role of the Epigenome in Three Deep-Sea Polychaetes.</title>
        <authorList>
            <person name="Perez M."/>
            <person name="Aroh O."/>
            <person name="Sun Y."/>
            <person name="Lan Y."/>
            <person name="Juniper S.K."/>
            <person name="Young C.R."/>
            <person name="Angers B."/>
            <person name="Qian P.Y."/>
        </authorList>
    </citation>
    <scope>NUCLEOTIDE SEQUENCE</scope>
    <source>
        <strain evidence="3">P08H-3</strain>
    </source>
</reference>
<name>A0AAD9JCU1_9ANNE</name>
<evidence type="ECO:0000313" key="3">
    <source>
        <dbReference type="EMBL" id="KAK2150437.1"/>
    </source>
</evidence>
<dbReference type="SMART" id="SM00054">
    <property type="entry name" value="EFh"/>
    <property type="match status" value="1"/>
</dbReference>
<keyword evidence="4" id="KW-1185">Reference proteome</keyword>